<evidence type="ECO:0000313" key="2">
    <source>
        <dbReference type="Proteomes" id="UP000298663"/>
    </source>
</evidence>
<accession>A0A4U5PJP3</accession>
<dbReference type="AlphaFoldDB" id="A0A4U5PJP3"/>
<evidence type="ECO:0000313" key="1">
    <source>
        <dbReference type="EMBL" id="TKR96743.1"/>
    </source>
</evidence>
<organism evidence="1 2">
    <name type="scientific">Steinernema carpocapsae</name>
    <name type="common">Entomopathogenic nematode</name>
    <dbReference type="NCBI Taxonomy" id="34508"/>
    <lineage>
        <taxon>Eukaryota</taxon>
        <taxon>Metazoa</taxon>
        <taxon>Ecdysozoa</taxon>
        <taxon>Nematoda</taxon>
        <taxon>Chromadorea</taxon>
        <taxon>Rhabditida</taxon>
        <taxon>Tylenchina</taxon>
        <taxon>Panagrolaimomorpha</taxon>
        <taxon>Strongyloidoidea</taxon>
        <taxon>Steinernematidae</taxon>
        <taxon>Steinernema</taxon>
    </lineage>
</organism>
<comment type="caution">
    <text evidence="1">The sequence shown here is derived from an EMBL/GenBank/DDBJ whole genome shotgun (WGS) entry which is preliminary data.</text>
</comment>
<name>A0A4U5PJP3_STECR</name>
<sequence>MNRTQRCDVQAGRTATVLCVHAGIRKEDDISRACRPKPVNSNLVKRFPADSKTEKRVIQVNKTLGDVYISSVMRFLLARAFGYVVQLAQKVK</sequence>
<proteinExistence type="predicted"/>
<dbReference type="Proteomes" id="UP000298663">
    <property type="component" value="Unassembled WGS sequence"/>
</dbReference>
<keyword evidence="2" id="KW-1185">Reference proteome</keyword>
<reference evidence="1 2" key="2">
    <citation type="journal article" date="2019" name="G3 (Bethesda)">
        <title>Hybrid Assembly of the Genome of the Entomopathogenic Nematode Steinernema carpocapsae Identifies the X-Chromosome.</title>
        <authorList>
            <person name="Serra L."/>
            <person name="Macchietto M."/>
            <person name="Macias-Munoz A."/>
            <person name="McGill C.J."/>
            <person name="Rodriguez I.M."/>
            <person name="Rodriguez B."/>
            <person name="Murad R."/>
            <person name="Mortazavi A."/>
        </authorList>
    </citation>
    <scope>NUCLEOTIDE SEQUENCE [LARGE SCALE GENOMIC DNA]</scope>
    <source>
        <strain evidence="1 2">ALL</strain>
    </source>
</reference>
<dbReference type="EMBL" id="AZBU02000002">
    <property type="protein sequence ID" value="TKR96743.1"/>
    <property type="molecule type" value="Genomic_DNA"/>
</dbReference>
<protein>
    <submittedName>
        <fullName evidence="1">Uncharacterized protein</fullName>
    </submittedName>
</protein>
<gene>
    <name evidence="1" type="ORF">L596_010721</name>
</gene>
<reference evidence="1 2" key="1">
    <citation type="journal article" date="2015" name="Genome Biol.">
        <title>Comparative genomics of Steinernema reveals deeply conserved gene regulatory networks.</title>
        <authorList>
            <person name="Dillman A.R."/>
            <person name="Macchietto M."/>
            <person name="Porter C.F."/>
            <person name="Rogers A."/>
            <person name="Williams B."/>
            <person name="Antoshechkin I."/>
            <person name="Lee M.M."/>
            <person name="Goodwin Z."/>
            <person name="Lu X."/>
            <person name="Lewis E.E."/>
            <person name="Goodrich-Blair H."/>
            <person name="Stock S.P."/>
            <person name="Adams B.J."/>
            <person name="Sternberg P.W."/>
            <person name="Mortazavi A."/>
        </authorList>
    </citation>
    <scope>NUCLEOTIDE SEQUENCE [LARGE SCALE GENOMIC DNA]</scope>
    <source>
        <strain evidence="1 2">ALL</strain>
    </source>
</reference>